<protein>
    <submittedName>
        <fullName evidence="1">Uncharacterized protein</fullName>
    </submittedName>
</protein>
<evidence type="ECO:0000313" key="1">
    <source>
        <dbReference type="EMBL" id="SVA88196.1"/>
    </source>
</evidence>
<dbReference type="AlphaFoldDB" id="A0A381ZFY1"/>
<organism evidence="1">
    <name type="scientific">marine metagenome</name>
    <dbReference type="NCBI Taxonomy" id="408172"/>
    <lineage>
        <taxon>unclassified sequences</taxon>
        <taxon>metagenomes</taxon>
        <taxon>ecological metagenomes</taxon>
    </lineage>
</organism>
<gene>
    <name evidence="1" type="ORF">METZ01_LOCUS141050</name>
</gene>
<sequence>MVQLQNRKPAGVVSGGPEQIKLLAGTRNQLFRTPFSTFVHVAQ</sequence>
<reference evidence="1" key="1">
    <citation type="submission" date="2018-05" db="EMBL/GenBank/DDBJ databases">
        <authorList>
            <person name="Lanie J.A."/>
            <person name="Ng W.-L."/>
            <person name="Kazmierczak K.M."/>
            <person name="Andrzejewski T.M."/>
            <person name="Davidsen T.M."/>
            <person name="Wayne K.J."/>
            <person name="Tettelin H."/>
            <person name="Glass J.I."/>
            <person name="Rusch D."/>
            <person name="Podicherti R."/>
            <person name="Tsui H.-C.T."/>
            <person name="Winkler M.E."/>
        </authorList>
    </citation>
    <scope>NUCLEOTIDE SEQUENCE</scope>
</reference>
<name>A0A381ZFY1_9ZZZZ</name>
<proteinExistence type="predicted"/>
<dbReference type="EMBL" id="UINC01021182">
    <property type="protein sequence ID" value="SVA88196.1"/>
    <property type="molecule type" value="Genomic_DNA"/>
</dbReference>
<accession>A0A381ZFY1</accession>